<dbReference type="Gene3D" id="2.60.40.4370">
    <property type="match status" value="1"/>
</dbReference>
<feature type="compositionally biased region" description="Polar residues" evidence="1">
    <location>
        <begin position="65"/>
        <end position="83"/>
    </location>
</feature>
<evidence type="ECO:0000259" key="2">
    <source>
        <dbReference type="Pfam" id="PF10419"/>
    </source>
</evidence>
<dbReference type="EMBL" id="VIFY01000071">
    <property type="protein sequence ID" value="TQB71999.1"/>
    <property type="molecule type" value="Genomic_DNA"/>
</dbReference>
<proteinExistence type="predicted"/>
<feature type="region of interest" description="Disordered" evidence="1">
    <location>
        <begin position="288"/>
        <end position="307"/>
    </location>
</feature>
<dbReference type="Proteomes" id="UP000319663">
    <property type="component" value="Unassembled WGS sequence"/>
</dbReference>
<feature type="region of interest" description="Disordered" evidence="1">
    <location>
        <begin position="189"/>
        <end position="209"/>
    </location>
</feature>
<dbReference type="Pfam" id="PF10419">
    <property type="entry name" value="TFIIIC_sub6"/>
    <property type="match status" value="1"/>
</dbReference>
<feature type="domain" description="Transcription factor TFIIIC triple barrel" evidence="2">
    <location>
        <begin position="39"/>
        <end position="179"/>
    </location>
</feature>
<keyword evidence="4" id="KW-1185">Reference proteome</keyword>
<organism evidence="3 4">
    <name type="scientific">Monascus purpureus</name>
    <name type="common">Red mold</name>
    <name type="synonym">Monascus anka</name>
    <dbReference type="NCBI Taxonomy" id="5098"/>
    <lineage>
        <taxon>Eukaryota</taxon>
        <taxon>Fungi</taxon>
        <taxon>Dikarya</taxon>
        <taxon>Ascomycota</taxon>
        <taxon>Pezizomycotina</taxon>
        <taxon>Eurotiomycetes</taxon>
        <taxon>Eurotiomycetidae</taxon>
        <taxon>Eurotiales</taxon>
        <taxon>Aspergillaceae</taxon>
        <taxon>Monascus</taxon>
    </lineage>
</organism>
<comment type="caution">
    <text evidence="3">The sequence shown here is derived from an EMBL/GenBank/DDBJ whole genome shotgun (WGS) entry which is preliminary data.</text>
</comment>
<evidence type="ECO:0000313" key="3">
    <source>
        <dbReference type="EMBL" id="TQB71999.1"/>
    </source>
</evidence>
<dbReference type="STRING" id="5098.A0A507QWJ1"/>
<evidence type="ECO:0000256" key="1">
    <source>
        <dbReference type="SAM" id="MobiDB-lite"/>
    </source>
</evidence>
<sequence length="307" mass="33820">MSAPALPLVVDPAMLNDLNQGDNSDNNGYEYEYEYHESDTETFFVDLDLTSYHGPIRPPRRRSEASVTTPATASSQLPSSPVHHSTPETGVAQIAPDPDSDRDHVQILGLHTLNPIVSYQNRLFSCSWTDLIGTELLFTHPQAEAYAESTLPEMPSLKRGKNYDLIAANSVKIIGRRANAISRSGSGLALDPVAEPGNPPGSSGPSAPQTNQARFLQRLANVKRSKGEMDTVRTVFSVRRAQNIDDRLRGWARTEEQMAEIQHLNHRALQGDDDALVRLESLFAQLAPQDRQSDTAGTPVLSEHQYQ</sequence>
<feature type="region of interest" description="Disordered" evidence="1">
    <location>
        <begin position="54"/>
        <end position="103"/>
    </location>
</feature>
<evidence type="ECO:0000313" key="4">
    <source>
        <dbReference type="Proteomes" id="UP000319663"/>
    </source>
</evidence>
<gene>
    <name evidence="3" type="ORF">MPDQ_007161</name>
</gene>
<accession>A0A507QWJ1</accession>
<dbReference type="AlphaFoldDB" id="A0A507QWJ1"/>
<dbReference type="OrthoDB" id="1877767at2759"/>
<name>A0A507QWJ1_MONPU</name>
<dbReference type="InterPro" id="IPR019481">
    <property type="entry name" value="TFIIIC_triple_barrel"/>
</dbReference>
<protein>
    <recommendedName>
        <fullName evidence="2">Transcription factor TFIIIC triple barrel domain-containing protein</fullName>
    </recommendedName>
</protein>
<reference evidence="3 4" key="1">
    <citation type="submission" date="2019-06" db="EMBL/GenBank/DDBJ databases">
        <title>Wine fermentation using esterase from Monascus purpureus.</title>
        <authorList>
            <person name="Geng C."/>
            <person name="Zhang Y."/>
        </authorList>
    </citation>
    <scope>NUCLEOTIDE SEQUENCE [LARGE SCALE GENOMIC DNA]</scope>
    <source>
        <strain evidence="3">HQ1</strain>
    </source>
</reference>